<dbReference type="Proteomes" id="UP000198379">
    <property type="component" value="Unassembled WGS sequence"/>
</dbReference>
<gene>
    <name evidence="4" type="ORF">SAMN06265376_101148</name>
</gene>
<proteinExistence type="predicted"/>
<evidence type="ECO:0000259" key="3">
    <source>
        <dbReference type="PROSITE" id="PS50977"/>
    </source>
</evidence>
<dbReference type="InterPro" id="IPR050624">
    <property type="entry name" value="HTH-type_Tx_Regulator"/>
</dbReference>
<dbReference type="PANTHER" id="PTHR43479">
    <property type="entry name" value="ACREF/ENVCD OPERON REPRESSOR-RELATED"/>
    <property type="match status" value="1"/>
</dbReference>
<dbReference type="PANTHER" id="PTHR43479:SF11">
    <property type="entry name" value="ACREF_ENVCD OPERON REPRESSOR-RELATED"/>
    <property type="match status" value="1"/>
</dbReference>
<dbReference type="InterPro" id="IPR001647">
    <property type="entry name" value="HTH_TetR"/>
</dbReference>
<keyword evidence="1 2" id="KW-0238">DNA-binding</keyword>
<dbReference type="SUPFAM" id="SSF46689">
    <property type="entry name" value="Homeodomain-like"/>
    <property type="match status" value="1"/>
</dbReference>
<feature type="domain" description="HTH tetR-type" evidence="3">
    <location>
        <begin position="6"/>
        <end position="66"/>
    </location>
</feature>
<dbReference type="RefSeq" id="WP_089369520.1">
    <property type="nucleotide sequence ID" value="NZ_BMEP01000002.1"/>
</dbReference>
<dbReference type="OrthoDB" id="9814200at2"/>
<name>A0A238VPM3_9FLAO</name>
<accession>A0A238VPM3</accession>
<dbReference type="PROSITE" id="PS50977">
    <property type="entry name" value="HTH_TETR_2"/>
    <property type="match status" value="1"/>
</dbReference>
<dbReference type="AlphaFoldDB" id="A0A238VPM3"/>
<protein>
    <submittedName>
        <fullName evidence="4">Transcriptional regulator, TetR family</fullName>
    </submittedName>
</protein>
<dbReference type="InterPro" id="IPR036271">
    <property type="entry name" value="Tet_transcr_reg_TetR-rel_C_sf"/>
</dbReference>
<dbReference type="EMBL" id="FZNY01000001">
    <property type="protein sequence ID" value="SNR36176.1"/>
    <property type="molecule type" value="Genomic_DNA"/>
</dbReference>
<evidence type="ECO:0000313" key="4">
    <source>
        <dbReference type="EMBL" id="SNR36176.1"/>
    </source>
</evidence>
<evidence type="ECO:0000256" key="2">
    <source>
        <dbReference type="PROSITE-ProRule" id="PRU00335"/>
    </source>
</evidence>
<evidence type="ECO:0000313" key="5">
    <source>
        <dbReference type="Proteomes" id="UP000198379"/>
    </source>
</evidence>
<dbReference type="InterPro" id="IPR041490">
    <property type="entry name" value="KstR2_TetR_C"/>
</dbReference>
<feature type="DNA-binding region" description="H-T-H motif" evidence="2">
    <location>
        <begin position="29"/>
        <end position="48"/>
    </location>
</feature>
<dbReference type="InterPro" id="IPR009057">
    <property type="entry name" value="Homeodomain-like_sf"/>
</dbReference>
<organism evidence="4 5">
    <name type="scientific">Dokdonia pacifica</name>
    <dbReference type="NCBI Taxonomy" id="1627892"/>
    <lineage>
        <taxon>Bacteria</taxon>
        <taxon>Pseudomonadati</taxon>
        <taxon>Bacteroidota</taxon>
        <taxon>Flavobacteriia</taxon>
        <taxon>Flavobacteriales</taxon>
        <taxon>Flavobacteriaceae</taxon>
        <taxon>Dokdonia</taxon>
    </lineage>
</organism>
<reference evidence="4 5" key="1">
    <citation type="submission" date="2017-06" db="EMBL/GenBank/DDBJ databases">
        <authorList>
            <person name="Kim H.J."/>
            <person name="Triplett B.A."/>
        </authorList>
    </citation>
    <scope>NUCLEOTIDE SEQUENCE [LARGE SCALE GENOMIC DNA]</scope>
    <source>
        <strain evidence="4 5">DSM 25597</strain>
    </source>
</reference>
<dbReference type="Gene3D" id="1.10.357.10">
    <property type="entry name" value="Tetracycline Repressor, domain 2"/>
    <property type="match status" value="1"/>
</dbReference>
<dbReference type="Pfam" id="PF17932">
    <property type="entry name" value="TetR_C_24"/>
    <property type="match status" value="1"/>
</dbReference>
<evidence type="ECO:0000256" key="1">
    <source>
        <dbReference type="ARBA" id="ARBA00023125"/>
    </source>
</evidence>
<dbReference type="GO" id="GO:0003677">
    <property type="term" value="F:DNA binding"/>
    <property type="evidence" value="ECO:0007669"/>
    <property type="project" value="UniProtKB-UniRule"/>
</dbReference>
<sequence>MKTNTLSRKQEIYRIAAKLFKEKGYSAVTMRDLAAAVGIKAASLYNHISSKQQILSETIIDIAEQFTEGIEMITIQDSDTITKLKAVISQHITLTANNPYGMAALNNDWMHLEGKLDYYLALRSKYEKKFEKIVQDGKMSGELKDVNTEILLYSILTTLRNLYLWIPKKADLKKDELIEGLSVTLLQGVVK</sequence>
<dbReference type="SUPFAM" id="SSF48498">
    <property type="entry name" value="Tetracyclin repressor-like, C-terminal domain"/>
    <property type="match status" value="1"/>
</dbReference>
<dbReference type="PRINTS" id="PR00455">
    <property type="entry name" value="HTHTETR"/>
</dbReference>
<keyword evidence="5" id="KW-1185">Reference proteome</keyword>
<dbReference type="Pfam" id="PF00440">
    <property type="entry name" value="TetR_N"/>
    <property type="match status" value="1"/>
</dbReference>